<dbReference type="Proteomes" id="UP001274830">
    <property type="component" value="Unassembled WGS sequence"/>
</dbReference>
<feature type="active site" description="Nucleophile" evidence="5">
    <location>
        <position position="14"/>
    </location>
</feature>
<dbReference type="InterPro" id="IPR014440">
    <property type="entry name" value="HCCAis_GSTk"/>
</dbReference>
<dbReference type="GO" id="GO:0004364">
    <property type="term" value="F:glutathione transferase activity"/>
    <property type="evidence" value="ECO:0007669"/>
    <property type="project" value="UniProtKB-UniRule"/>
</dbReference>
<dbReference type="GO" id="GO:0005739">
    <property type="term" value="C:mitochondrion"/>
    <property type="evidence" value="ECO:0007669"/>
    <property type="project" value="TreeGrafter"/>
</dbReference>
<dbReference type="InterPro" id="IPR001853">
    <property type="entry name" value="DSBA-like_thioredoxin_dom"/>
</dbReference>
<dbReference type="SUPFAM" id="SSF52833">
    <property type="entry name" value="Thioredoxin-like"/>
    <property type="match status" value="1"/>
</dbReference>
<reference evidence="7" key="1">
    <citation type="submission" date="2023-07" db="EMBL/GenBank/DDBJ databases">
        <title>Black Yeasts Isolated from many extreme environments.</title>
        <authorList>
            <person name="Coleine C."/>
            <person name="Stajich J.E."/>
            <person name="Selbmann L."/>
        </authorList>
    </citation>
    <scope>NUCLEOTIDE SEQUENCE</scope>
    <source>
        <strain evidence="7">CCFEE 5485</strain>
    </source>
</reference>
<evidence type="ECO:0000313" key="7">
    <source>
        <dbReference type="EMBL" id="KAK3672018.1"/>
    </source>
</evidence>
<dbReference type="InterPro" id="IPR036249">
    <property type="entry name" value="Thioredoxin-like_sf"/>
</dbReference>
<dbReference type="PANTHER" id="PTHR42943:SF13">
    <property type="entry name" value="GLUTATHIONE S-TRANSFERASE KAPPA-RELATED"/>
    <property type="match status" value="1"/>
</dbReference>
<proteinExistence type="inferred from homology"/>
<dbReference type="Gene3D" id="3.40.30.10">
    <property type="entry name" value="Glutaredoxin"/>
    <property type="match status" value="1"/>
</dbReference>
<accession>A0AAE0TTK1</accession>
<evidence type="ECO:0000256" key="4">
    <source>
        <dbReference type="PIRNR" id="PIRNR006386"/>
    </source>
</evidence>
<evidence type="ECO:0000256" key="5">
    <source>
        <dbReference type="PIRSR" id="PIRSR006386-1"/>
    </source>
</evidence>
<sequence length="231" mass="26304">MSKKKIECYIDCVSPYSYFAFVFLKQNRSLLESYGCTVEFIPVFLGGINVGTGNKPPGTVPAKSRYSRYDMKRAQAFFGLSFTTPSFFPILSLLPQRCLVYAKANYPREAYENLWRKCFEAMWEQHLDLSVPENMHKTIDLAFDGPKDVQAILASAKDPAIKQQLSTNTEHAFQELGAFGCPWHWVYDEKGKAEPFFGSDRYHYIWDWLALPHCGMKLLVPGAVNSAASRL</sequence>
<dbReference type="GO" id="GO:0004602">
    <property type="term" value="F:glutathione peroxidase activity"/>
    <property type="evidence" value="ECO:0007669"/>
    <property type="project" value="TreeGrafter"/>
</dbReference>
<dbReference type="EMBL" id="JAUTXT010000037">
    <property type="protein sequence ID" value="KAK3672018.1"/>
    <property type="molecule type" value="Genomic_DNA"/>
</dbReference>
<comment type="catalytic activity">
    <reaction evidence="3 4">
        <text>RX + glutathione = an S-substituted glutathione + a halide anion + H(+)</text>
        <dbReference type="Rhea" id="RHEA:16437"/>
        <dbReference type="ChEBI" id="CHEBI:15378"/>
        <dbReference type="ChEBI" id="CHEBI:16042"/>
        <dbReference type="ChEBI" id="CHEBI:17792"/>
        <dbReference type="ChEBI" id="CHEBI:57925"/>
        <dbReference type="ChEBI" id="CHEBI:90779"/>
        <dbReference type="EC" id="2.5.1.18"/>
    </reaction>
</comment>
<gene>
    <name evidence="7" type="ORF">LTR78_008193</name>
</gene>
<evidence type="ECO:0000256" key="3">
    <source>
        <dbReference type="ARBA" id="ARBA00047960"/>
    </source>
</evidence>
<feature type="domain" description="DSBA-like thioredoxin" evidence="6">
    <location>
        <begin position="6"/>
        <end position="204"/>
    </location>
</feature>
<dbReference type="Pfam" id="PF01323">
    <property type="entry name" value="DSBA"/>
    <property type="match status" value="1"/>
</dbReference>
<organism evidence="7 8">
    <name type="scientific">Recurvomyces mirabilis</name>
    <dbReference type="NCBI Taxonomy" id="574656"/>
    <lineage>
        <taxon>Eukaryota</taxon>
        <taxon>Fungi</taxon>
        <taxon>Dikarya</taxon>
        <taxon>Ascomycota</taxon>
        <taxon>Pezizomycotina</taxon>
        <taxon>Dothideomycetes</taxon>
        <taxon>Dothideomycetidae</taxon>
        <taxon>Mycosphaerellales</taxon>
        <taxon>Teratosphaeriaceae</taxon>
        <taxon>Recurvomyces</taxon>
    </lineage>
</organism>
<evidence type="ECO:0000259" key="6">
    <source>
        <dbReference type="Pfam" id="PF01323"/>
    </source>
</evidence>
<name>A0AAE0TTK1_9PEZI</name>
<evidence type="ECO:0000256" key="1">
    <source>
        <dbReference type="ARBA" id="ARBA00006494"/>
    </source>
</evidence>
<evidence type="ECO:0000256" key="2">
    <source>
        <dbReference type="ARBA" id="ARBA00022679"/>
    </source>
</evidence>
<dbReference type="FunFam" id="3.40.30.10:FF:000096">
    <property type="entry name" value="Glutathione S-transferase kappa"/>
    <property type="match status" value="1"/>
</dbReference>
<dbReference type="AlphaFoldDB" id="A0AAE0TTK1"/>
<keyword evidence="8" id="KW-1185">Reference proteome</keyword>
<dbReference type="GO" id="GO:0005777">
    <property type="term" value="C:peroxisome"/>
    <property type="evidence" value="ECO:0007669"/>
    <property type="project" value="TreeGrafter"/>
</dbReference>
<keyword evidence="2 4" id="KW-0808">Transferase</keyword>
<dbReference type="EC" id="2.5.1.18" evidence="4"/>
<dbReference type="PANTHER" id="PTHR42943">
    <property type="entry name" value="GLUTATHIONE S-TRANSFERASE KAPPA"/>
    <property type="match status" value="1"/>
</dbReference>
<dbReference type="InterPro" id="IPR051924">
    <property type="entry name" value="GST_Kappa/NadH"/>
</dbReference>
<comment type="caution">
    <text evidence="7">The sequence shown here is derived from an EMBL/GenBank/DDBJ whole genome shotgun (WGS) entry which is preliminary data.</text>
</comment>
<dbReference type="GO" id="GO:0006749">
    <property type="term" value="P:glutathione metabolic process"/>
    <property type="evidence" value="ECO:0007669"/>
    <property type="project" value="TreeGrafter"/>
</dbReference>
<protein>
    <recommendedName>
        <fullName evidence="4">Glutathione S-transferase kappa</fullName>
        <ecNumber evidence="4">2.5.1.18</ecNumber>
    </recommendedName>
</protein>
<dbReference type="PIRSF" id="PIRSF006386">
    <property type="entry name" value="HCCAis_GSTk"/>
    <property type="match status" value="1"/>
</dbReference>
<evidence type="ECO:0000313" key="8">
    <source>
        <dbReference type="Proteomes" id="UP001274830"/>
    </source>
</evidence>
<comment type="similarity">
    <text evidence="1 4">Belongs to the GST superfamily. Kappa family.</text>
</comment>